<organism evidence="1">
    <name type="scientific">Anguilla anguilla</name>
    <name type="common">European freshwater eel</name>
    <name type="synonym">Muraena anguilla</name>
    <dbReference type="NCBI Taxonomy" id="7936"/>
    <lineage>
        <taxon>Eukaryota</taxon>
        <taxon>Metazoa</taxon>
        <taxon>Chordata</taxon>
        <taxon>Craniata</taxon>
        <taxon>Vertebrata</taxon>
        <taxon>Euteleostomi</taxon>
        <taxon>Actinopterygii</taxon>
        <taxon>Neopterygii</taxon>
        <taxon>Teleostei</taxon>
        <taxon>Anguilliformes</taxon>
        <taxon>Anguillidae</taxon>
        <taxon>Anguilla</taxon>
    </lineage>
</organism>
<protein>
    <submittedName>
        <fullName evidence="1">Uncharacterized protein</fullName>
    </submittedName>
</protein>
<dbReference type="AlphaFoldDB" id="A0A0E9QQA3"/>
<reference evidence="1" key="2">
    <citation type="journal article" date="2015" name="Fish Shellfish Immunol.">
        <title>Early steps in the European eel (Anguilla anguilla)-Vibrio vulnificus interaction in the gills: Role of the RtxA13 toxin.</title>
        <authorList>
            <person name="Callol A."/>
            <person name="Pajuelo D."/>
            <person name="Ebbesson L."/>
            <person name="Teles M."/>
            <person name="MacKenzie S."/>
            <person name="Amaro C."/>
        </authorList>
    </citation>
    <scope>NUCLEOTIDE SEQUENCE</scope>
</reference>
<name>A0A0E9QQA3_ANGAN</name>
<proteinExistence type="predicted"/>
<evidence type="ECO:0000313" key="1">
    <source>
        <dbReference type="EMBL" id="JAH19126.1"/>
    </source>
</evidence>
<reference evidence="1" key="1">
    <citation type="submission" date="2014-11" db="EMBL/GenBank/DDBJ databases">
        <authorList>
            <person name="Amaro Gonzalez C."/>
        </authorList>
    </citation>
    <scope>NUCLEOTIDE SEQUENCE</scope>
</reference>
<accession>A0A0E9QQA3</accession>
<sequence length="43" mass="4854">MYILNKNECIRLQCANFGPSIIAHLLTLMSANLVFCNCVQCSY</sequence>
<dbReference type="EMBL" id="GBXM01089451">
    <property type="protein sequence ID" value="JAH19126.1"/>
    <property type="molecule type" value="Transcribed_RNA"/>
</dbReference>